<dbReference type="EMBL" id="BAABBE010000026">
    <property type="protein sequence ID" value="GAA3672846.1"/>
    <property type="molecule type" value="Genomic_DNA"/>
</dbReference>
<dbReference type="Proteomes" id="UP001500711">
    <property type="component" value="Unassembled WGS sequence"/>
</dbReference>
<protein>
    <submittedName>
        <fullName evidence="1">Uncharacterized protein</fullName>
    </submittedName>
</protein>
<evidence type="ECO:0000313" key="1">
    <source>
        <dbReference type="EMBL" id="GAA3672846.1"/>
    </source>
</evidence>
<gene>
    <name evidence="1" type="ORF">GCM10022267_69570</name>
</gene>
<keyword evidence="2" id="KW-1185">Reference proteome</keyword>
<sequence length="145" mass="15377">MVGGRGTGYFGRHDALRFPFRAGMRLLAAVVALLLVLTGCGGDGEDRFARPGAPKTSPSGKFIAHAEGSSGVRITDHDGGDIFQKSYEYATSYRADGIGVVWLSTKDQLWVLVPGGRMSERIEPGPGGVWTAVEAELPGEITRLG</sequence>
<name>A0ABP7BXS2_9PSEU</name>
<evidence type="ECO:0000313" key="2">
    <source>
        <dbReference type="Proteomes" id="UP001500711"/>
    </source>
</evidence>
<proteinExistence type="predicted"/>
<reference evidence="2" key="1">
    <citation type="journal article" date="2019" name="Int. J. Syst. Evol. Microbiol.">
        <title>The Global Catalogue of Microorganisms (GCM) 10K type strain sequencing project: providing services to taxonomists for standard genome sequencing and annotation.</title>
        <authorList>
            <consortium name="The Broad Institute Genomics Platform"/>
            <consortium name="The Broad Institute Genome Sequencing Center for Infectious Disease"/>
            <person name="Wu L."/>
            <person name="Ma J."/>
        </authorList>
    </citation>
    <scope>NUCLEOTIDE SEQUENCE [LARGE SCALE GENOMIC DNA]</scope>
    <source>
        <strain evidence="2">JCM 17494</strain>
    </source>
</reference>
<accession>A0ABP7BXS2</accession>
<organism evidence="1 2">
    <name type="scientific">Lentzea roselyniae</name>
    <dbReference type="NCBI Taxonomy" id="531940"/>
    <lineage>
        <taxon>Bacteria</taxon>
        <taxon>Bacillati</taxon>
        <taxon>Actinomycetota</taxon>
        <taxon>Actinomycetes</taxon>
        <taxon>Pseudonocardiales</taxon>
        <taxon>Pseudonocardiaceae</taxon>
        <taxon>Lentzea</taxon>
    </lineage>
</organism>
<comment type="caution">
    <text evidence="1">The sequence shown here is derived from an EMBL/GenBank/DDBJ whole genome shotgun (WGS) entry which is preliminary data.</text>
</comment>